<gene>
    <name evidence="3" type="ORF">GURKE_04560</name>
</gene>
<evidence type="ECO:0000259" key="1">
    <source>
        <dbReference type="Pfam" id="PF08401"/>
    </source>
</evidence>
<protein>
    <submittedName>
        <fullName evidence="3">DNA primase</fullName>
    </submittedName>
</protein>
<name>A0A9E7SQP5_9CAUD</name>
<dbReference type="EMBL" id="ON529850">
    <property type="protein sequence ID" value="UTC28458.1"/>
    <property type="molecule type" value="Genomic_DNA"/>
</dbReference>
<keyword evidence="4" id="KW-1185">Reference proteome</keyword>
<feature type="domain" description="Polyvalent protein metallopeptidase" evidence="2">
    <location>
        <begin position="147"/>
        <end position="271"/>
    </location>
</feature>
<evidence type="ECO:0000259" key="2">
    <source>
        <dbReference type="Pfam" id="PF18818"/>
    </source>
</evidence>
<proteinExistence type="predicted"/>
<reference evidence="3" key="1">
    <citation type="submission" date="2022-04" db="EMBL/GenBank/DDBJ databases">
        <authorList>
            <person name="Friedrich I."/>
            <person name="Schneider D."/>
            <person name="Poehlein A."/>
            <person name="Hertel R."/>
            <person name="Daniel R."/>
        </authorList>
    </citation>
    <scope>NUCLEOTIDE SEQUENCE</scope>
</reference>
<sequence length="304" mass="32995">MAQANEVFDKIAATIAGKLESGVRPWSKPWTARGSALALPRNIEGRAYRGANTFWLWMEQEAKGYAEPVWMTFKQAKARGGSVRKGEKGTPVFFWSRTTKEDAATGETTSRFFAKVYTVFNIAQCEGVELPEAAPASILPEAERIAAADALIAATGADVRHGGSKAFYTPAFDRIHLPAFADFINADGYYSTAFHELGHWTGAEHRLNRTFGREFGDEAYAFEELVAELTAAFICASQGFASVERADHAAYIGHWAARIRSNPKAFIQACTKAQTAADYILKAAEAEAAQEPQGEAAEALALAA</sequence>
<accession>A0A9E7SQP5</accession>
<dbReference type="PIRSF" id="PIRSF037112">
    <property type="entry name" value="Antirestriction_ArdC"/>
    <property type="match status" value="1"/>
</dbReference>
<dbReference type="Pfam" id="PF18818">
    <property type="entry name" value="MPTase-PolyVal"/>
    <property type="match status" value="1"/>
</dbReference>
<dbReference type="InterPro" id="IPR041459">
    <property type="entry name" value="MPTase-PolyVal"/>
</dbReference>
<dbReference type="Proteomes" id="UP001055634">
    <property type="component" value="Segment"/>
</dbReference>
<dbReference type="GO" id="GO:0003697">
    <property type="term" value="F:single-stranded DNA binding"/>
    <property type="evidence" value="ECO:0007669"/>
    <property type="project" value="InterPro"/>
</dbReference>
<evidence type="ECO:0000313" key="3">
    <source>
        <dbReference type="EMBL" id="UTC28458.1"/>
    </source>
</evidence>
<feature type="domain" description="N-terminal" evidence="1">
    <location>
        <begin position="7"/>
        <end position="120"/>
    </location>
</feature>
<evidence type="ECO:0000313" key="4">
    <source>
        <dbReference type="Proteomes" id="UP001055634"/>
    </source>
</evidence>
<dbReference type="InterPro" id="IPR017113">
    <property type="entry name" value="Antirestriction_ArdC"/>
</dbReference>
<dbReference type="Pfam" id="PF08401">
    <property type="entry name" value="ArdcN"/>
    <property type="match status" value="1"/>
</dbReference>
<organism evidence="3 4">
    <name type="scientific">Brevundimonas phage vB_BpoS-Gurke</name>
    <dbReference type="NCBI Taxonomy" id="2948599"/>
    <lineage>
        <taxon>Viruses</taxon>
        <taxon>Duplodnaviria</taxon>
        <taxon>Heunggongvirae</taxon>
        <taxon>Uroviricota</taxon>
        <taxon>Caudoviricetes</taxon>
        <taxon>Jeanschmidtviridae</taxon>
        <taxon>Kikimoravirus</taxon>
        <taxon>Kikimoravirus gurke</taxon>
    </lineage>
</organism>
<dbReference type="InterPro" id="IPR013610">
    <property type="entry name" value="ArdC_N"/>
</dbReference>